<dbReference type="Proteomes" id="UP000228531">
    <property type="component" value="Unassembled WGS sequence"/>
</dbReference>
<comment type="subunit">
    <text evidence="16 17">Composed of six subunits; NqrA, NqrB, NqrC, NqrD, NqrE and NqrF.</text>
</comment>
<dbReference type="SMART" id="SM00900">
    <property type="entry name" value="FMN_bind"/>
    <property type="match status" value="1"/>
</dbReference>
<evidence type="ECO:0000256" key="15">
    <source>
        <dbReference type="ARBA" id="ARBA00023201"/>
    </source>
</evidence>
<dbReference type="RefSeq" id="WP_100369376.1">
    <property type="nucleotide sequence ID" value="NZ_PGTY01000004.1"/>
</dbReference>
<dbReference type="PANTHER" id="PTHR37838">
    <property type="entry name" value="NA(+)-TRANSLOCATING NADH-QUINONE REDUCTASE SUBUNIT C"/>
    <property type="match status" value="1"/>
</dbReference>
<comment type="catalytic activity">
    <reaction evidence="16 17">
        <text>a ubiquinone + n Na(+)(in) + NADH + H(+) = a ubiquinol + n Na(+)(out) + NAD(+)</text>
        <dbReference type="Rhea" id="RHEA:47748"/>
        <dbReference type="Rhea" id="RHEA-COMP:9565"/>
        <dbReference type="Rhea" id="RHEA-COMP:9566"/>
        <dbReference type="ChEBI" id="CHEBI:15378"/>
        <dbReference type="ChEBI" id="CHEBI:16389"/>
        <dbReference type="ChEBI" id="CHEBI:17976"/>
        <dbReference type="ChEBI" id="CHEBI:29101"/>
        <dbReference type="ChEBI" id="CHEBI:57540"/>
        <dbReference type="ChEBI" id="CHEBI:57945"/>
        <dbReference type="EC" id="7.2.1.1"/>
    </reaction>
</comment>
<dbReference type="AlphaFoldDB" id="A0A2M8W0C1"/>
<dbReference type="Pfam" id="PF04205">
    <property type="entry name" value="FMN_bind"/>
    <property type="match status" value="1"/>
</dbReference>
<dbReference type="InterPro" id="IPR010204">
    <property type="entry name" value="NqrC"/>
</dbReference>
<dbReference type="EC" id="7.2.1.1" evidence="16 17"/>
<comment type="cofactor">
    <cofactor evidence="16 17">
        <name>FMN</name>
        <dbReference type="ChEBI" id="CHEBI:58210"/>
    </cofactor>
</comment>
<keyword evidence="5 16" id="KW-0285">Flavoprotein</keyword>
<feature type="domain" description="FMN-binding" evidence="18">
    <location>
        <begin position="156"/>
        <end position="252"/>
    </location>
</feature>
<keyword evidence="20" id="KW-1185">Reference proteome</keyword>
<evidence type="ECO:0000256" key="14">
    <source>
        <dbReference type="ARBA" id="ARBA00023136"/>
    </source>
</evidence>
<evidence type="ECO:0000256" key="13">
    <source>
        <dbReference type="ARBA" id="ARBA00023075"/>
    </source>
</evidence>
<keyword evidence="9 16" id="KW-1133">Transmembrane helix</keyword>
<sequence length="266" mass="28444">MLNPLTPWRRFLARPNDDHVKVFGVAILVAMICAAFVSTAAVALKPLQDAHLEAERAARMAQMLDTLPGMREVMEEAGVDALETRVVEMATGTFVTDIDPDSFDVQAAANDPEQSTAIPSDADIAGLHRRADHALVHLLERDGALLLVVLPVQGTGYQSTIRAMLALEPDLNTIAALTITEQGETPGIGARVQDPAWQALWPGRQVADENGNIVISVVRGTATAPYEVDGISGATATSNGVANMLRYWLGDHGYGPFLDRLATEGL</sequence>
<keyword evidence="11 16" id="KW-0915">Sodium</keyword>
<evidence type="ECO:0000256" key="12">
    <source>
        <dbReference type="ARBA" id="ARBA00023065"/>
    </source>
</evidence>
<dbReference type="GO" id="GO:0005886">
    <property type="term" value="C:plasma membrane"/>
    <property type="evidence" value="ECO:0007669"/>
    <property type="project" value="UniProtKB-SubCell"/>
</dbReference>
<dbReference type="OrthoDB" id="9786835at2"/>
<dbReference type="PIRSF" id="PIRSF009437">
    <property type="entry name" value="NQR-1_subunit_C"/>
    <property type="match status" value="1"/>
</dbReference>
<feature type="modified residue" description="FMN phosphoryl threonine" evidence="16">
    <location>
        <position position="235"/>
    </location>
</feature>
<comment type="similarity">
    <text evidence="16 17">Belongs to the NqrC family.</text>
</comment>
<dbReference type="NCBIfam" id="TIGR01938">
    <property type="entry name" value="nqrC"/>
    <property type="match status" value="1"/>
</dbReference>
<dbReference type="GO" id="GO:0016655">
    <property type="term" value="F:oxidoreductase activity, acting on NAD(P)H, quinone or similar compound as acceptor"/>
    <property type="evidence" value="ECO:0007669"/>
    <property type="project" value="UniProtKB-UniRule"/>
</dbReference>
<evidence type="ECO:0000256" key="2">
    <source>
        <dbReference type="ARBA" id="ARBA00022475"/>
    </source>
</evidence>
<feature type="transmembrane region" description="Helical" evidence="16">
    <location>
        <begin position="20"/>
        <end position="44"/>
    </location>
</feature>
<keyword evidence="4 16" id="KW-0597">Phosphoprotein</keyword>
<comment type="subcellular location">
    <subcellularLocation>
        <location evidence="16">Cell membrane</location>
        <topology evidence="16">Single-pass membrane protein</topology>
    </subcellularLocation>
</comment>
<evidence type="ECO:0000256" key="11">
    <source>
        <dbReference type="ARBA" id="ARBA00023053"/>
    </source>
</evidence>
<keyword evidence="15 16" id="KW-0739">Sodium transport</keyword>
<protein>
    <recommendedName>
        <fullName evidence="16 17">Na(+)-translocating NADH-quinone reductase subunit C</fullName>
        <shortName evidence="16 17">Na(+)-NQR subunit C</shortName>
        <shortName evidence="16 17">Na(+)-translocating NQR subunit C</shortName>
        <ecNumber evidence="16 17">7.2.1.1</ecNumber>
    </recommendedName>
    <alternativeName>
        <fullName evidence="16 17">NQR complex subunit C</fullName>
    </alternativeName>
    <alternativeName>
        <fullName evidence="16 17">NQR-1 subunit C</fullName>
    </alternativeName>
</protein>
<dbReference type="EMBL" id="PGTY01000004">
    <property type="protein sequence ID" value="PJI84370.1"/>
    <property type="molecule type" value="Genomic_DNA"/>
</dbReference>
<comment type="caution">
    <text evidence="19">The sequence shown here is derived from an EMBL/GenBank/DDBJ whole genome shotgun (WGS) entry which is preliminary data.</text>
</comment>
<evidence type="ECO:0000256" key="16">
    <source>
        <dbReference type="HAMAP-Rule" id="MF_00427"/>
    </source>
</evidence>
<keyword evidence="1 16" id="KW-0813">Transport</keyword>
<evidence type="ECO:0000256" key="5">
    <source>
        <dbReference type="ARBA" id="ARBA00022630"/>
    </source>
</evidence>
<evidence type="ECO:0000256" key="1">
    <source>
        <dbReference type="ARBA" id="ARBA00022448"/>
    </source>
</evidence>
<keyword evidence="7 16" id="KW-0812">Transmembrane</keyword>
<evidence type="ECO:0000256" key="7">
    <source>
        <dbReference type="ARBA" id="ARBA00022692"/>
    </source>
</evidence>
<keyword evidence="8 16" id="KW-1278">Translocase</keyword>
<comment type="caution">
    <text evidence="16">Lacks conserved residue(s) required for the propagation of feature annotation.</text>
</comment>
<keyword evidence="6 16" id="KW-0288">FMN</keyword>
<gene>
    <name evidence="16" type="primary">nqrC</name>
    <name evidence="19" type="ORF">BC777_3428</name>
</gene>
<evidence type="ECO:0000256" key="3">
    <source>
        <dbReference type="ARBA" id="ARBA00022519"/>
    </source>
</evidence>
<evidence type="ECO:0000256" key="8">
    <source>
        <dbReference type="ARBA" id="ARBA00022967"/>
    </source>
</evidence>
<dbReference type="PANTHER" id="PTHR37838:SF1">
    <property type="entry name" value="NA(+)-TRANSLOCATING NADH-QUINONE REDUCTASE SUBUNIT C"/>
    <property type="match status" value="1"/>
</dbReference>
<evidence type="ECO:0000313" key="19">
    <source>
        <dbReference type="EMBL" id="PJI84370.1"/>
    </source>
</evidence>
<evidence type="ECO:0000256" key="17">
    <source>
        <dbReference type="PIRNR" id="PIRNR009437"/>
    </source>
</evidence>
<dbReference type="InterPro" id="IPR007329">
    <property type="entry name" value="FMN-bd"/>
</dbReference>
<keyword evidence="12 16" id="KW-0406">Ion transport</keyword>
<evidence type="ECO:0000313" key="20">
    <source>
        <dbReference type="Proteomes" id="UP000228531"/>
    </source>
</evidence>
<keyword evidence="14 16" id="KW-0472">Membrane</keyword>
<keyword evidence="10 16" id="KW-0520">NAD</keyword>
<evidence type="ECO:0000259" key="18">
    <source>
        <dbReference type="SMART" id="SM00900"/>
    </source>
</evidence>
<organism evidence="19 20">
    <name type="scientific">Yoonia maricola</name>
    <dbReference type="NCBI Taxonomy" id="420999"/>
    <lineage>
        <taxon>Bacteria</taxon>
        <taxon>Pseudomonadati</taxon>
        <taxon>Pseudomonadota</taxon>
        <taxon>Alphaproteobacteria</taxon>
        <taxon>Rhodobacterales</taxon>
        <taxon>Paracoccaceae</taxon>
        <taxon>Yoonia</taxon>
    </lineage>
</organism>
<name>A0A2M8W0C1_9RHOB</name>
<proteinExistence type="inferred from homology"/>
<dbReference type="HAMAP" id="MF_00427">
    <property type="entry name" value="NqrC"/>
    <property type="match status" value="1"/>
</dbReference>
<keyword evidence="2 16" id="KW-1003">Cell membrane</keyword>
<comment type="function">
    <text evidence="16">NQR complex catalyzes the reduction of ubiquinone-1 to ubiquinol by two successive reactions, coupled with the transport of Na(+) ions from the cytoplasm to the periplasm. NqrA to NqrE are probably involved in the second step, the conversion of ubisemiquinone to ubiquinol.</text>
</comment>
<keyword evidence="13 16" id="KW-0830">Ubiquinone</keyword>
<evidence type="ECO:0000256" key="4">
    <source>
        <dbReference type="ARBA" id="ARBA00022553"/>
    </source>
</evidence>
<evidence type="ECO:0000256" key="10">
    <source>
        <dbReference type="ARBA" id="ARBA00023027"/>
    </source>
</evidence>
<evidence type="ECO:0000256" key="9">
    <source>
        <dbReference type="ARBA" id="ARBA00022989"/>
    </source>
</evidence>
<accession>A0A2M8W0C1</accession>
<dbReference type="GO" id="GO:0010181">
    <property type="term" value="F:FMN binding"/>
    <property type="evidence" value="ECO:0007669"/>
    <property type="project" value="UniProtKB-UniRule"/>
</dbReference>
<keyword evidence="3" id="KW-0997">Cell inner membrane</keyword>
<reference evidence="19 20" key="1">
    <citation type="submission" date="2017-11" db="EMBL/GenBank/DDBJ databases">
        <title>Genomic Encyclopedia of Archaeal and Bacterial Type Strains, Phase II (KMG-II): From Individual Species to Whole Genera.</title>
        <authorList>
            <person name="Goeker M."/>
        </authorList>
    </citation>
    <scope>NUCLEOTIDE SEQUENCE [LARGE SCALE GENOMIC DNA]</scope>
    <source>
        <strain evidence="19 20">DSM 29128</strain>
    </source>
</reference>
<dbReference type="GO" id="GO:0006814">
    <property type="term" value="P:sodium ion transport"/>
    <property type="evidence" value="ECO:0007669"/>
    <property type="project" value="UniProtKB-UniRule"/>
</dbReference>
<evidence type="ECO:0000256" key="6">
    <source>
        <dbReference type="ARBA" id="ARBA00022643"/>
    </source>
</evidence>